<dbReference type="PANTHER" id="PTHR24198">
    <property type="entry name" value="ANKYRIN REPEAT AND PROTEIN KINASE DOMAIN-CONTAINING PROTEIN"/>
    <property type="match status" value="1"/>
</dbReference>
<dbReference type="SUPFAM" id="SSF48403">
    <property type="entry name" value="Ankyrin repeat"/>
    <property type="match status" value="1"/>
</dbReference>
<proteinExistence type="predicted"/>
<dbReference type="PROSITE" id="PS50297">
    <property type="entry name" value="ANK_REP_REGION"/>
    <property type="match status" value="1"/>
</dbReference>
<dbReference type="PROSITE" id="PS50088">
    <property type="entry name" value="ANK_REPEAT"/>
    <property type="match status" value="1"/>
</dbReference>
<dbReference type="AlphaFoldDB" id="L1JXV2"/>
<dbReference type="GeneID" id="17309949"/>
<dbReference type="EMBL" id="JH992970">
    <property type="protein sequence ID" value="EKX53396.1"/>
    <property type="molecule type" value="Genomic_DNA"/>
</dbReference>
<evidence type="ECO:0000313" key="6">
    <source>
        <dbReference type="Proteomes" id="UP000011087"/>
    </source>
</evidence>
<name>L1JXV2_GUITC</name>
<organism evidence="4">
    <name type="scientific">Guillardia theta (strain CCMP2712)</name>
    <name type="common">Cryptophyte</name>
    <dbReference type="NCBI Taxonomy" id="905079"/>
    <lineage>
        <taxon>Eukaryota</taxon>
        <taxon>Cryptophyceae</taxon>
        <taxon>Pyrenomonadales</taxon>
        <taxon>Geminigeraceae</taxon>
        <taxon>Guillardia</taxon>
    </lineage>
</organism>
<evidence type="ECO:0000313" key="4">
    <source>
        <dbReference type="EMBL" id="EKX53396.1"/>
    </source>
</evidence>
<dbReference type="HOGENOM" id="CLU_140129_0_0_1"/>
<dbReference type="STRING" id="905079.L1JXV2"/>
<feature type="repeat" description="ANK" evidence="3">
    <location>
        <begin position="30"/>
        <end position="62"/>
    </location>
</feature>
<keyword evidence="6" id="KW-1185">Reference proteome</keyword>
<dbReference type="Pfam" id="PF12796">
    <property type="entry name" value="Ank_2"/>
    <property type="match status" value="1"/>
</dbReference>
<reference evidence="6" key="2">
    <citation type="submission" date="2012-11" db="EMBL/GenBank/DDBJ databases">
        <authorList>
            <person name="Kuo A."/>
            <person name="Curtis B.A."/>
            <person name="Tanifuji G."/>
            <person name="Burki F."/>
            <person name="Gruber A."/>
            <person name="Irimia M."/>
            <person name="Maruyama S."/>
            <person name="Arias M.C."/>
            <person name="Ball S.G."/>
            <person name="Gile G.H."/>
            <person name="Hirakawa Y."/>
            <person name="Hopkins J.F."/>
            <person name="Rensing S.A."/>
            <person name="Schmutz J."/>
            <person name="Symeonidi A."/>
            <person name="Elias M."/>
            <person name="Eveleigh R.J."/>
            <person name="Herman E.K."/>
            <person name="Klute M.J."/>
            <person name="Nakayama T."/>
            <person name="Obornik M."/>
            <person name="Reyes-Prieto A."/>
            <person name="Armbrust E.V."/>
            <person name="Aves S.J."/>
            <person name="Beiko R.G."/>
            <person name="Coutinho P."/>
            <person name="Dacks J.B."/>
            <person name="Durnford D.G."/>
            <person name="Fast N.M."/>
            <person name="Green B.R."/>
            <person name="Grisdale C."/>
            <person name="Hempe F."/>
            <person name="Henrissat B."/>
            <person name="Hoppner M.P."/>
            <person name="Ishida K.-I."/>
            <person name="Kim E."/>
            <person name="Koreny L."/>
            <person name="Kroth P.G."/>
            <person name="Liu Y."/>
            <person name="Malik S.-B."/>
            <person name="Maier U.G."/>
            <person name="McRose D."/>
            <person name="Mock T."/>
            <person name="Neilson J.A."/>
            <person name="Onodera N.T."/>
            <person name="Poole A.M."/>
            <person name="Pritham E.J."/>
            <person name="Richards T.A."/>
            <person name="Rocap G."/>
            <person name="Roy S.W."/>
            <person name="Sarai C."/>
            <person name="Schaack S."/>
            <person name="Shirato S."/>
            <person name="Slamovits C.H."/>
            <person name="Spencer D.F."/>
            <person name="Suzuki S."/>
            <person name="Worden A.Z."/>
            <person name="Zauner S."/>
            <person name="Barry K."/>
            <person name="Bell C."/>
            <person name="Bharti A.K."/>
            <person name="Crow J.A."/>
            <person name="Grimwood J."/>
            <person name="Kramer R."/>
            <person name="Lindquist E."/>
            <person name="Lucas S."/>
            <person name="Salamov A."/>
            <person name="McFadden G.I."/>
            <person name="Lane C.E."/>
            <person name="Keeling P.J."/>
            <person name="Gray M.W."/>
            <person name="Grigoriev I.V."/>
            <person name="Archibald J.M."/>
        </authorList>
    </citation>
    <scope>NUCLEOTIDE SEQUENCE</scope>
    <source>
        <strain evidence="6">CCMP2712</strain>
    </source>
</reference>
<dbReference type="OrthoDB" id="10257049at2759"/>
<dbReference type="eggNOG" id="KOG0504">
    <property type="taxonomic scope" value="Eukaryota"/>
</dbReference>
<evidence type="ECO:0000256" key="2">
    <source>
        <dbReference type="ARBA" id="ARBA00023043"/>
    </source>
</evidence>
<dbReference type="SMART" id="SM00248">
    <property type="entry name" value="ANK"/>
    <property type="match status" value="3"/>
</dbReference>
<dbReference type="KEGG" id="gtt:GUITHDRAFT_58236"/>
<dbReference type="InterPro" id="IPR002110">
    <property type="entry name" value="Ankyrin_rpt"/>
</dbReference>
<dbReference type="Gene3D" id="1.25.40.20">
    <property type="entry name" value="Ankyrin repeat-containing domain"/>
    <property type="match status" value="2"/>
</dbReference>
<dbReference type="Proteomes" id="UP000011087">
    <property type="component" value="Unassembled WGS sequence"/>
</dbReference>
<dbReference type="EnsemblProtists" id="EKX53396">
    <property type="protein sequence ID" value="EKX53396"/>
    <property type="gene ID" value="GUITHDRAFT_58236"/>
</dbReference>
<sequence length="152" mass="16523">PIVLAVLRGQRELIPLLRAAGCDMNARLADGRTALHLGAMLGMQGCVKDLVEAGANCMISDKLGRTCAHFASSGGKLEMLQHLQGVCEEGLLLVEDKQKQTCAHEASKTGQVEVLRYLNDTCGQELLLRKDFEGMACTNLACYYGHLDVIKY</sequence>
<accession>L1JXV2</accession>
<dbReference type="PaxDb" id="55529-EKX53396"/>
<evidence type="ECO:0000256" key="3">
    <source>
        <dbReference type="PROSITE-ProRule" id="PRU00023"/>
    </source>
</evidence>
<keyword evidence="2 3" id="KW-0040">ANK repeat</keyword>
<protein>
    <submittedName>
        <fullName evidence="4 5">Uncharacterized protein</fullName>
    </submittedName>
</protein>
<feature type="non-terminal residue" evidence="4">
    <location>
        <position position="152"/>
    </location>
</feature>
<keyword evidence="1" id="KW-0677">Repeat</keyword>
<dbReference type="RefSeq" id="XP_005840376.1">
    <property type="nucleotide sequence ID" value="XM_005840319.1"/>
</dbReference>
<gene>
    <name evidence="4" type="ORF">GUITHDRAFT_58236</name>
</gene>
<reference evidence="4 6" key="1">
    <citation type="journal article" date="2012" name="Nature">
        <title>Algal genomes reveal evolutionary mosaicism and the fate of nucleomorphs.</title>
        <authorList>
            <consortium name="DOE Joint Genome Institute"/>
            <person name="Curtis B.A."/>
            <person name="Tanifuji G."/>
            <person name="Burki F."/>
            <person name="Gruber A."/>
            <person name="Irimia M."/>
            <person name="Maruyama S."/>
            <person name="Arias M.C."/>
            <person name="Ball S.G."/>
            <person name="Gile G.H."/>
            <person name="Hirakawa Y."/>
            <person name="Hopkins J.F."/>
            <person name="Kuo A."/>
            <person name="Rensing S.A."/>
            <person name="Schmutz J."/>
            <person name="Symeonidi A."/>
            <person name="Elias M."/>
            <person name="Eveleigh R.J."/>
            <person name="Herman E.K."/>
            <person name="Klute M.J."/>
            <person name="Nakayama T."/>
            <person name="Obornik M."/>
            <person name="Reyes-Prieto A."/>
            <person name="Armbrust E.V."/>
            <person name="Aves S.J."/>
            <person name="Beiko R.G."/>
            <person name="Coutinho P."/>
            <person name="Dacks J.B."/>
            <person name="Durnford D.G."/>
            <person name="Fast N.M."/>
            <person name="Green B.R."/>
            <person name="Grisdale C.J."/>
            <person name="Hempel F."/>
            <person name="Henrissat B."/>
            <person name="Hoppner M.P."/>
            <person name="Ishida K."/>
            <person name="Kim E."/>
            <person name="Koreny L."/>
            <person name="Kroth P.G."/>
            <person name="Liu Y."/>
            <person name="Malik S.B."/>
            <person name="Maier U.G."/>
            <person name="McRose D."/>
            <person name="Mock T."/>
            <person name="Neilson J.A."/>
            <person name="Onodera N.T."/>
            <person name="Poole A.M."/>
            <person name="Pritham E.J."/>
            <person name="Richards T.A."/>
            <person name="Rocap G."/>
            <person name="Roy S.W."/>
            <person name="Sarai C."/>
            <person name="Schaack S."/>
            <person name="Shirato S."/>
            <person name="Slamovits C.H."/>
            <person name="Spencer D.F."/>
            <person name="Suzuki S."/>
            <person name="Worden A.Z."/>
            <person name="Zauner S."/>
            <person name="Barry K."/>
            <person name="Bell C."/>
            <person name="Bharti A.K."/>
            <person name="Crow J.A."/>
            <person name="Grimwood J."/>
            <person name="Kramer R."/>
            <person name="Lindquist E."/>
            <person name="Lucas S."/>
            <person name="Salamov A."/>
            <person name="McFadden G.I."/>
            <person name="Lane C.E."/>
            <person name="Keeling P.J."/>
            <person name="Gray M.W."/>
            <person name="Grigoriev I.V."/>
            <person name="Archibald J.M."/>
        </authorList>
    </citation>
    <scope>NUCLEOTIDE SEQUENCE</scope>
    <source>
        <strain evidence="4 6">CCMP2712</strain>
    </source>
</reference>
<dbReference type="InterPro" id="IPR036770">
    <property type="entry name" value="Ankyrin_rpt-contain_sf"/>
</dbReference>
<dbReference type="PANTHER" id="PTHR24198:SF165">
    <property type="entry name" value="ANKYRIN REPEAT-CONTAINING PROTEIN-RELATED"/>
    <property type="match status" value="1"/>
</dbReference>
<feature type="non-terminal residue" evidence="4">
    <location>
        <position position="1"/>
    </location>
</feature>
<evidence type="ECO:0000256" key="1">
    <source>
        <dbReference type="ARBA" id="ARBA00022737"/>
    </source>
</evidence>
<reference evidence="5" key="3">
    <citation type="submission" date="2016-03" db="UniProtKB">
        <authorList>
            <consortium name="EnsemblProtists"/>
        </authorList>
    </citation>
    <scope>IDENTIFICATION</scope>
</reference>
<evidence type="ECO:0000313" key="5">
    <source>
        <dbReference type="EnsemblProtists" id="EKX53396"/>
    </source>
</evidence>